<dbReference type="EMBL" id="CP092872">
    <property type="protein sequence ID" value="UYV73199.1"/>
    <property type="molecule type" value="Genomic_DNA"/>
</dbReference>
<proteinExistence type="predicted"/>
<evidence type="ECO:0000313" key="2">
    <source>
        <dbReference type="Proteomes" id="UP001235939"/>
    </source>
</evidence>
<keyword evidence="2" id="KW-1185">Reference proteome</keyword>
<dbReference type="Proteomes" id="UP001235939">
    <property type="component" value="Chromosome 10"/>
</dbReference>
<accession>A0ABY6KWD6</accession>
<reference evidence="1 2" key="1">
    <citation type="submission" date="2022-01" db="EMBL/GenBank/DDBJ databases">
        <title>A chromosomal length assembly of Cordylochernes scorpioides.</title>
        <authorList>
            <person name="Zeh D."/>
            <person name="Zeh J."/>
        </authorList>
    </citation>
    <scope>NUCLEOTIDE SEQUENCE [LARGE SCALE GENOMIC DNA]</scope>
    <source>
        <strain evidence="1">IN4F17</strain>
        <tissue evidence="1">Whole Body</tissue>
    </source>
</reference>
<organism evidence="1 2">
    <name type="scientific">Cordylochernes scorpioides</name>
    <dbReference type="NCBI Taxonomy" id="51811"/>
    <lineage>
        <taxon>Eukaryota</taxon>
        <taxon>Metazoa</taxon>
        <taxon>Ecdysozoa</taxon>
        <taxon>Arthropoda</taxon>
        <taxon>Chelicerata</taxon>
        <taxon>Arachnida</taxon>
        <taxon>Pseudoscorpiones</taxon>
        <taxon>Cheliferoidea</taxon>
        <taxon>Chernetidae</taxon>
        <taxon>Cordylochernes</taxon>
    </lineage>
</organism>
<evidence type="ECO:0000313" key="1">
    <source>
        <dbReference type="EMBL" id="UYV73199.1"/>
    </source>
</evidence>
<protein>
    <submittedName>
        <fullName evidence="1">Uncharacterized protein</fullName>
    </submittedName>
</protein>
<name>A0ABY6KWD6_9ARAC</name>
<gene>
    <name evidence="1" type="ORF">LAZ67_10002166</name>
</gene>
<sequence>MHITRIPGKSDPFKTVASIESAIYNFNPQEKSSIRNTISSTLQKSVSQKLNPREIKIINQLKRKEDLVICHSDKGSHTVVLNRTDYQTKIHDILNDTTTFCPITVPDKNGIHARFKLSLGSLKRNQIITQEEFKQFTSSASTLPFIYSLPKIHKPSVLLSQLPHITYPQLTHISSLPFNSGT</sequence>